<keyword evidence="5" id="KW-0540">Nuclease</keyword>
<dbReference type="GO" id="GO:0003676">
    <property type="term" value="F:nucleic acid binding"/>
    <property type="evidence" value="ECO:0007669"/>
    <property type="project" value="InterPro"/>
</dbReference>
<dbReference type="SUPFAM" id="SSF56672">
    <property type="entry name" value="DNA/RNA polymerases"/>
    <property type="match status" value="1"/>
</dbReference>
<feature type="domain" description="Integrase catalytic" evidence="13">
    <location>
        <begin position="730"/>
        <end position="919"/>
    </location>
</feature>
<keyword evidence="10" id="KW-0695">RNA-directed DNA polymerase</keyword>
<keyword evidence="9" id="KW-0229">DNA integration</keyword>
<evidence type="ECO:0000259" key="12">
    <source>
        <dbReference type="PROSITE" id="PS50879"/>
    </source>
</evidence>
<sequence>MLWSLANLGPSQYTTFIATINADAHRETVGSVANKLRNYESMINGPMHAHISAVIKEFKEEMREEIRKGEARENRIFWTVWIRWPGTSEPQKYDALVDTGAQCTLIPSGHVGAEPVSIAGVTGITTIDSGGNRGIDFLRNGYYKDPKGLRWAFGIAAVEAEDIKQLNTLPGLSENPSAVGLLRVEEQRVPIATSTVHCRQYQTDGDAVIPIHKMIRELESQGVVSKTHSPFNSPIWPVCKSDKEWRLTVDYCGLNEQNAGLSSLSPGGAYTWNRLPQGWKHSPTICHGLIQTALEKGEAPEHLQYIDDIIVWGSTAAEVFERGERIIQILLKAGFTIKKSKVKEPAREIQFLGVKWQDGRRQIPTEVVNKITAMSAPTSKKETQAFLGAIGFWRMHIPEYSQIVSPPYLVTRTKNDFHWGPEQQQAFTQIKQEFAHAVALGLVRTGPAVKNVLYSAAGNHGLSWSLWQKVPGETRGRPLGFWSRSYRGSEANYTPTEKEILSAFEGVQATSESKWIVLITQRARIGNLNRPGILERITNWPEGENFGLTDDEEQVLVARAEEAPPYNQLPAEETCYALFTDGSCRIVGMNWKWKAAIWSPTRQVAQATEGEGRSSQLAELKAVQLALDIAEREKWPKLYLYTDSWMVANALWGWLGRWRKANWHRRGKPIWAADIWKDIASRVEKLTVKVRHGRDATYKWARDRGVDLTMDSVSQVIHDCETCAAIKQAKRVKPLWYSGRWSKYKYGEAWQIDYITLPQTRQGKRYMLTMVEATTGWLETFPVPHATARNTILSLEKQVLWRHGTPERIESDKGTHFKNSLINTWAREHEERRSKTTVSMPTQTATKEEETSSETASVSIQTVTEEEGTKCETASVSTQTVTEEEENESTINISTQTITEPEQPEPVAVAPVQKKKSKSKSVCIVTDEDTAGPLHPAEETEPEIITRSLSLGELRDL</sequence>
<dbReference type="SUPFAM" id="SSF53098">
    <property type="entry name" value="Ribonuclease H-like"/>
    <property type="match status" value="2"/>
</dbReference>
<dbReference type="InterPro" id="IPR036397">
    <property type="entry name" value="RNaseH_sf"/>
</dbReference>
<evidence type="ECO:0000256" key="2">
    <source>
        <dbReference type="ARBA" id="ARBA00012180"/>
    </source>
</evidence>
<dbReference type="GO" id="GO:0003964">
    <property type="term" value="F:RNA-directed DNA polymerase activity"/>
    <property type="evidence" value="ECO:0007669"/>
    <property type="project" value="UniProtKB-KW"/>
</dbReference>
<evidence type="ECO:0000256" key="9">
    <source>
        <dbReference type="ARBA" id="ARBA00022908"/>
    </source>
</evidence>
<protein>
    <recommendedName>
        <fullName evidence="2">ribonuclease H</fullName>
        <ecNumber evidence="2">3.1.26.4</ecNumber>
    </recommendedName>
</protein>
<feature type="domain" description="RNase H type-1" evidence="12">
    <location>
        <begin position="572"/>
        <end position="718"/>
    </location>
</feature>
<dbReference type="InterPro" id="IPR043502">
    <property type="entry name" value="DNA/RNA_pol_sf"/>
</dbReference>
<dbReference type="EC" id="3.1.26.4" evidence="2"/>
<evidence type="ECO:0000256" key="6">
    <source>
        <dbReference type="ARBA" id="ARBA00022759"/>
    </source>
</evidence>
<reference evidence="14 15" key="1">
    <citation type="submission" date="2017-05" db="EMBL/GenBank/DDBJ databases">
        <title>Genome of assembly of the Bengalese finch, Lonchura striata domestica.</title>
        <authorList>
            <person name="Colquitt B.M."/>
            <person name="Brainard M.S."/>
        </authorList>
    </citation>
    <scope>NUCLEOTIDE SEQUENCE [LARGE SCALE GENOMIC DNA]</scope>
    <source>
        <strain evidence="14">White83orange57</strain>
    </source>
</reference>
<dbReference type="Pfam" id="PF00078">
    <property type="entry name" value="RVT_1"/>
    <property type="match status" value="1"/>
</dbReference>
<dbReference type="GO" id="GO:0004190">
    <property type="term" value="F:aspartic-type endopeptidase activity"/>
    <property type="evidence" value="ECO:0007669"/>
    <property type="project" value="InterPro"/>
</dbReference>
<dbReference type="InterPro" id="IPR001584">
    <property type="entry name" value="Integrase_cat-core"/>
</dbReference>
<feature type="compositionally biased region" description="Low complexity" evidence="11">
    <location>
        <begin position="872"/>
        <end position="881"/>
    </location>
</feature>
<keyword evidence="7" id="KW-0378">Hydrolase</keyword>
<dbReference type="Pfam" id="PF17919">
    <property type="entry name" value="RT_RNaseH_2"/>
    <property type="match status" value="1"/>
</dbReference>
<dbReference type="PROSITE" id="PS50879">
    <property type="entry name" value="RNASE_H_1"/>
    <property type="match status" value="1"/>
</dbReference>
<dbReference type="InterPro" id="IPR012337">
    <property type="entry name" value="RNaseH-like_sf"/>
</dbReference>
<dbReference type="Pfam" id="PF00075">
    <property type="entry name" value="RNase_H"/>
    <property type="match status" value="1"/>
</dbReference>
<evidence type="ECO:0000256" key="1">
    <source>
        <dbReference type="ARBA" id="ARBA00010879"/>
    </source>
</evidence>
<evidence type="ECO:0000256" key="11">
    <source>
        <dbReference type="SAM" id="MobiDB-lite"/>
    </source>
</evidence>
<dbReference type="GO" id="GO:0006508">
    <property type="term" value="P:proteolysis"/>
    <property type="evidence" value="ECO:0007669"/>
    <property type="project" value="InterPro"/>
</dbReference>
<dbReference type="AlphaFoldDB" id="A0A218VDZ7"/>
<dbReference type="GO" id="GO:0015074">
    <property type="term" value="P:DNA integration"/>
    <property type="evidence" value="ECO:0007669"/>
    <property type="project" value="UniProtKB-KW"/>
</dbReference>
<dbReference type="InterPro" id="IPR043128">
    <property type="entry name" value="Rev_trsase/Diguanyl_cyclase"/>
</dbReference>
<dbReference type="Gene3D" id="3.30.420.10">
    <property type="entry name" value="Ribonuclease H-like superfamily/Ribonuclease H"/>
    <property type="match status" value="2"/>
</dbReference>
<name>A0A218VDZ7_9PASE</name>
<dbReference type="InterPro" id="IPR000477">
    <property type="entry name" value="RT_dom"/>
</dbReference>
<evidence type="ECO:0000259" key="13">
    <source>
        <dbReference type="PROSITE" id="PS50994"/>
    </source>
</evidence>
<dbReference type="EMBL" id="MUZQ01000007">
    <property type="protein sequence ID" value="OWK63911.1"/>
    <property type="molecule type" value="Genomic_DNA"/>
</dbReference>
<dbReference type="Gene3D" id="3.10.10.10">
    <property type="entry name" value="HIV Type 1 Reverse Transcriptase, subunit A, domain 1"/>
    <property type="match status" value="1"/>
</dbReference>
<keyword evidence="6" id="KW-0255">Endonuclease</keyword>
<dbReference type="GO" id="GO:0004523">
    <property type="term" value="F:RNA-DNA hybrid ribonuclease activity"/>
    <property type="evidence" value="ECO:0007669"/>
    <property type="project" value="UniProtKB-EC"/>
</dbReference>
<dbReference type="InterPro" id="IPR001969">
    <property type="entry name" value="Aspartic_peptidase_AS"/>
</dbReference>
<comment type="similarity">
    <text evidence="1">Belongs to the beta type-B retroviral polymerase family. HERV class-II K(HML-2) pol subfamily.</text>
</comment>
<keyword evidence="15" id="KW-1185">Reference proteome</keyword>
<dbReference type="Pfam" id="PF00665">
    <property type="entry name" value="rve"/>
    <property type="match status" value="1"/>
</dbReference>
<dbReference type="PROSITE" id="PS00141">
    <property type="entry name" value="ASP_PROTEASE"/>
    <property type="match status" value="1"/>
</dbReference>
<dbReference type="InterPro" id="IPR002156">
    <property type="entry name" value="RNaseH_domain"/>
</dbReference>
<dbReference type="InterPro" id="IPR041577">
    <property type="entry name" value="RT_RNaseH_2"/>
</dbReference>
<dbReference type="PROSITE" id="PS50994">
    <property type="entry name" value="INTEGRASE"/>
    <property type="match status" value="1"/>
</dbReference>
<feature type="region of interest" description="Disordered" evidence="11">
    <location>
        <begin position="828"/>
        <end position="957"/>
    </location>
</feature>
<keyword evidence="3" id="KW-0808">Transferase</keyword>
<dbReference type="PANTHER" id="PTHR33064:SF29">
    <property type="entry name" value="PEPTIDASE A2 DOMAIN-CONTAINING PROTEIN-RELATED"/>
    <property type="match status" value="1"/>
</dbReference>
<keyword evidence="4" id="KW-0548">Nucleotidyltransferase</keyword>
<organism evidence="14 15">
    <name type="scientific">Lonchura striata</name>
    <name type="common">white-rumped munia</name>
    <dbReference type="NCBI Taxonomy" id="40157"/>
    <lineage>
        <taxon>Eukaryota</taxon>
        <taxon>Metazoa</taxon>
        <taxon>Chordata</taxon>
        <taxon>Craniata</taxon>
        <taxon>Vertebrata</taxon>
        <taxon>Euteleostomi</taxon>
        <taxon>Archelosauria</taxon>
        <taxon>Archosauria</taxon>
        <taxon>Dinosauria</taxon>
        <taxon>Saurischia</taxon>
        <taxon>Theropoda</taxon>
        <taxon>Coelurosauria</taxon>
        <taxon>Aves</taxon>
        <taxon>Neognathae</taxon>
        <taxon>Neoaves</taxon>
        <taxon>Telluraves</taxon>
        <taxon>Australaves</taxon>
        <taxon>Passeriformes</taxon>
        <taxon>Passeroidea</taxon>
        <taxon>Estrildidae</taxon>
        <taxon>Estrildinae</taxon>
        <taxon>Lonchura</taxon>
    </lineage>
</organism>
<evidence type="ECO:0000256" key="10">
    <source>
        <dbReference type="ARBA" id="ARBA00022918"/>
    </source>
</evidence>
<evidence type="ECO:0000256" key="5">
    <source>
        <dbReference type="ARBA" id="ARBA00022722"/>
    </source>
</evidence>
<comment type="caution">
    <text evidence="14">The sequence shown here is derived from an EMBL/GenBank/DDBJ whole genome shotgun (WGS) entry which is preliminary data.</text>
</comment>
<dbReference type="Gene3D" id="3.30.70.270">
    <property type="match status" value="2"/>
</dbReference>
<evidence type="ECO:0000313" key="14">
    <source>
        <dbReference type="EMBL" id="OWK63911.1"/>
    </source>
</evidence>
<evidence type="ECO:0000313" key="15">
    <source>
        <dbReference type="Proteomes" id="UP000197619"/>
    </source>
</evidence>
<dbReference type="PANTHER" id="PTHR33064">
    <property type="entry name" value="POL PROTEIN"/>
    <property type="match status" value="1"/>
</dbReference>
<evidence type="ECO:0000256" key="3">
    <source>
        <dbReference type="ARBA" id="ARBA00022679"/>
    </source>
</evidence>
<dbReference type="InterPro" id="IPR051320">
    <property type="entry name" value="Viral_Replic_Matur_Polypro"/>
</dbReference>
<dbReference type="Proteomes" id="UP000197619">
    <property type="component" value="Unassembled WGS sequence"/>
</dbReference>
<gene>
    <name evidence="14" type="primary">POL_9</name>
    <name evidence="14" type="ORF">RLOC_00011869</name>
</gene>
<evidence type="ECO:0000256" key="4">
    <source>
        <dbReference type="ARBA" id="ARBA00022695"/>
    </source>
</evidence>
<evidence type="ECO:0000256" key="7">
    <source>
        <dbReference type="ARBA" id="ARBA00022801"/>
    </source>
</evidence>
<proteinExistence type="inferred from homology"/>
<keyword evidence="8" id="KW-0460">Magnesium</keyword>
<accession>A0A218VDZ7</accession>
<evidence type="ECO:0000256" key="8">
    <source>
        <dbReference type="ARBA" id="ARBA00022842"/>
    </source>
</evidence>